<evidence type="ECO:0000313" key="2">
    <source>
        <dbReference type="EMBL" id="PSL04529.1"/>
    </source>
</evidence>
<protein>
    <submittedName>
        <fullName evidence="2">Putative membrane protein</fullName>
    </submittedName>
</protein>
<keyword evidence="3" id="KW-1185">Reference proteome</keyword>
<dbReference type="OrthoDB" id="679392at2"/>
<feature type="transmembrane region" description="Helical" evidence="1">
    <location>
        <begin position="7"/>
        <end position="26"/>
    </location>
</feature>
<feature type="transmembrane region" description="Helical" evidence="1">
    <location>
        <begin position="149"/>
        <end position="170"/>
    </location>
</feature>
<gene>
    <name evidence="2" type="ORF">CLV48_105275</name>
</gene>
<accession>A0A2P8E4X5</accession>
<feature type="transmembrane region" description="Helical" evidence="1">
    <location>
        <begin position="85"/>
        <end position="103"/>
    </location>
</feature>
<keyword evidence="1" id="KW-0472">Membrane</keyword>
<dbReference type="InterPro" id="IPR009339">
    <property type="entry name" value="DUF998"/>
</dbReference>
<reference evidence="2 3" key="1">
    <citation type="submission" date="2018-03" db="EMBL/GenBank/DDBJ databases">
        <title>Genomic Encyclopedia of Archaeal and Bacterial Type Strains, Phase II (KMG-II): from individual species to whole genera.</title>
        <authorList>
            <person name="Goeker M."/>
        </authorList>
    </citation>
    <scope>NUCLEOTIDE SEQUENCE [LARGE SCALE GENOMIC DNA]</scope>
    <source>
        <strain evidence="2 3">DSM 28057</strain>
    </source>
</reference>
<feature type="transmembrane region" description="Helical" evidence="1">
    <location>
        <begin position="52"/>
        <end position="73"/>
    </location>
</feature>
<dbReference type="AlphaFoldDB" id="A0A2P8E4X5"/>
<dbReference type="Proteomes" id="UP000240708">
    <property type="component" value="Unassembled WGS sequence"/>
</dbReference>
<keyword evidence="1" id="KW-0812">Transmembrane</keyword>
<dbReference type="RefSeq" id="WP_106567422.1">
    <property type="nucleotide sequence ID" value="NZ_JAUVYL010000015.1"/>
</dbReference>
<evidence type="ECO:0000313" key="3">
    <source>
        <dbReference type="Proteomes" id="UP000240708"/>
    </source>
</evidence>
<organism evidence="2 3">
    <name type="scientific">Cecembia rubra</name>
    <dbReference type="NCBI Taxonomy" id="1485585"/>
    <lineage>
        <taxon>Bacteria</taxon>
        <taxon>Pseudomonadati</taxon>
        <taxon>Bacteroidota</taxon>
        <taxon>Cytophagia</taxon>
        <taxon>Cytophagales</taxon>
        <taxon>Cyclobacteriaceae</taxon>
        <taxon>Cecembia</taxon>
    </lineage>
</organism>
<keyword evidence="1" id="KW-1133">Transmembrane helix</keyword>
<proteinExistence type="predicted"/>
<feature type="transmembrane region" description="Helical" evidence="1">
    <location>
        <begin position="176"/>
        <end position="197"/>
    </location>
</feature>
<evidence type="ECO:0000256" key="1">
    <source>
        <dbReference type="SAM" id="Phobius"/>
    </source>
</evidence>
<name>A0A2P8E4X5_9BACT</name>
<comment type="caution">
    <text evidence="2">The sequence shown here is derived from an EMBL/GenBank/DDBJ whole genome shotgun (WGS) entry which is preliminary data.</text>
</comment>
<dbReference type="EMBL" id="PYGF01000005">
    <property type="protein sequence ID" value="PSL04529.1"/>
    <property type="molecule type" value="Genomic_DNA"/>
</dbReference>
<dbReference type="Pfam" id="PF06197">
    <property type="entry name" value="DUF998"/>
    <property type="match status" value="1"/>
</dbReference>
<feature type="transmembrane region" description="Helical" evidence="1">
    <location>
        <begin position="115"/>
        <end position="137"/>
    </location>
</feature>
<sequence length="205" mass="23310">MKHPQKVYALLGLLAPALFVMTYLIVSNGRPEYSHLTKAVSELGSMDVANRWVFNLFGYILPGLMVSLFGYGLFENLKENNSNKWPLIGIVGSGLFMALAGIFPGDFEERYSTTMILHSIGSVGSYIFFLIGAFTFPRLMNKISYWNNVRWLGLTITWLSIVCGNWIFIFPEIPGIGQRIGFGMYFFWIGLYAYFLWKSDSNMKS</sequence>